<feature type="transmembrane region" description="Helical" evidence="2">
    <location>
        <begin position="12"/>
        <end position="30"/>
    </location>
</feature>
<reference evidence="5 6" key="1">
    <citation type="submission" date="2012-10" db="EMBL/GenBank/DDBJ databases">
        <title>The draft sequence of the Mycobacterium pheli genome.</title>
        <authorList>
            <person name="Pettersson B.M.F."/>
            <person name="Das S."/>
            <person name="Dasgupta S."/>
            <person name="Bhattacharya A."/>
            <person name="Kirsebom L.A."/>
        </authorList>
    </citation>
    <scope>NUCLEOTIDE SEQUENCE [LARGE SCALE GENOMIC DNA]</scope>
    <source>
        <strain evidence="5 6">CCUG 21000</strain>
    </source>
</reference>
<dbReference type="EMBL" id="ANBP01000023">
    <property type="protein sequence ID" value="KAB7754759.1"/>
    <property type="molecule type" value="Genomic_DNA"/>
</dbReference>
<keyword evidence="2" id="KW-0812">Transmembrane</keyword>
<evidence type="ECO:0000256" key="2">
    <source>
        <dbReference type="SAM" id="Phobius"/>
    </source>
</evidence>
<evidence type="ECO:0000313" key="5">
    <source>
        <dbReference type="EMBL" id="KAB7754759.1"/>
    </source>
</evidence>
<dbReference type="Proteomes" id="UP000325690">
    <property type="component" value="Unassembled WGS sequence"/>
</dbReference>
<dbReference type="GeneID" id="74305284"/>
<dbReference type="Pfam" id="PF02470">
    <property type="entry name" value="MlaD"/>
    <property type="match status" value="1"/>
</dbReference>
<dbReference type="Pfam" id="PF11887">
    <property type="entry name" value="Mce4_CUP1"/>
    <property type="match status" value="1"/>
</dbReference>
<dbReference type="InterPro" id="IPR005693">
    <property type="entry name" value="Mce"/>
</dbReference>
<evidence type="ECO:0000313" key="6">
    <source>
        <dbReference type="Proteomes" id="UP000325690"/>
    </source>
</evidence>
<proteinExistence type="predicted"/>
<dbReference type="PANTHER" id="PTHR33371:SF16">
    <property type="entry name" value="MCE-FAMILY PROTEIN MCE3F"/>
    <property type="match status" value="1"/>
</dbReference>
<evidence type="ECO:0000256" key="1">
    <source>
        <dbReference type="SAM" id="MobiDB-lite"/>
    </source>
</evidence>
<dbReference type="AlphaFoldDB" id="A0A5N5V2A8"/>
<gene>
    <name evidence="5" type="ORF">MPHL21000_16605</name>
</gene>
<keyword evidence="6" id="KW-1185">Reference proteome</keyword>
<feature type="region of interest" description="Disordered" evidence="1">
    <location>
        <begin position="401"/>
        <end position="428"/>
    </location>
</feature>
<keyword evidence="2" id="KW-0472">Membrane</keyword>
<protein>
    <submittedName>
        <fullName evidence="5">Mammalian cell entry protein</fullName>
    </submittedName>
</protein>
<dbReference type="RefSeq" id="WP_061482167.1">
    <property type="nucleotide sequence ID" value="NZ_ANBO01000012.1"/>
</dbReference>
<feature type="domain" description="Mammalian cell entry C-terminal" evidence="4">
    <location>
        <begin position="121"/>
        <end position="292"/>
    </location>
</feature>
<dbReference type="InterPro" id="IPR003399">
    <property type="entry name" value="Mce/MlaD"/>
</dbReference>
<evidence type="ECO:0000259" key="4">
    <source>
        <dbReference type="Pfam" id="PF11887"/>
    </source>
</evidence>
<dbReference type="InterPro" id="IPR024516">
    <property type="entry name" value="Mce_C"/>
</dbReference>
<name>A0A5N5V2A8_MYCPH</name>
<feature type="domain" description="Mce/MlaD" evidence="3">
    <location>
        <begin position="41"/>
        <end position="115"/>
    </location>
</feature>
<comment type="caution">
    <text evidence="5">The sequence shown here is derived from an EMBL/GenBank/DDBJ whole genome shotgun (WGS) entry which is preliminary data.</text>
</comment>
<evidence type="ECO:0000259" key="3">
    <source>
        <dbReference type="Pfam" id="PF02470"/>
    </source>
</evidence>
<sequence>MILDRRIKIQLALFTLIALIAGGIMVIGYIKAPAMLFGVNRYKVVVELDRAGGIYPSGNVTYRGTEVGRIEKVDLTDNGVRAVLSLNRSIPIPSNLRAEVHSQSAIGEQYIALIPEDGNSAPLKDGDVISADRTSVPPDINGLLDAADRGLQAIPRDSLRTAIDESYIAFGGLGPEISRIVKGSTALAIDAKENLDPWMSLIDKGPAVLDSQSNTAGSIQRWASNLADITNQLKARDTALSELFDNGAAAADEGRQMFDRLSPTMPVLLANLVSVAEVAVVYQPAIEQLLVLIPQGTAAMQAGGVMNRHSKSDYKGVNLDFHLMLNTPQPCTTGFLPARQQRTPVEVDFPDRPPGDLYCRVPQDAPVAVRGARNYPCLTRPGKRAPTVKMCESDEEYVPLNNGDSWKGDPNATLSGQDIPQLRPGQSPEPEITPLVVAQYDPATGNYFGPDGRMYNQADIAATARQKLSLRDMLLPPQVG</sequence>
<dbReference type="InterPro" id="IPR052336">
    <property type="entry name" value="MlaD_Phospholipid_Transporter"/>
</dbReference>
<organism evidence="5 6">
    <name type="scientific">Mycolicibacterium phlei DSM 43239 = CCUG 21000</name>
    <dbReference type="NCBI Taxonomy" id="1226750"/>
    <lineage>
        <taxon>Bacteria</taxon>
        <taxon>Bacillati</taxon>
        <taxon>Actinomycetota</taxon>
        <taxon>Actinomycetes</taxon>
        <taxon>Mycobacteriales</taxon>
        <taxon>Mycobacteriaceae</taxon>
        <taxon>Mycolicibacterium</taxon>
    </lineage>
</organism>
<accession>A0A5N5V2A8</accession>
<dbReference type="PANTHER" id="PTHR33371">
    <property type="entry name" value="INTERMEMBRANE PHOSPHOLIPID TRANSPORT SYSTEM BINDING PROTEIN MLAD-RELATED"/>
    <property type="match status" value="1"/>
</dbReference>
<dbReference type="NCBIfam" id="TIGR00996">
    <property type="entry name" value="Mtu_fam_mce"/>
    <property type="match status" value="1"/>
</dbReference>
<dbReference type="GO" id="GO:0005576">
    <property type="term" value="C:extracellular region"/>
    <property type="evidence" value="ECO:0007669"/>
    <property type="project" value="TreeGrafter"/>
</dbReference>
<keyword evidence="2" id="KW-1133">Transmembrane helix</keyword>